<gene>
    <name evidence="3" type="ORF">GPM918_LOCUS3218</name>
    <name evidence="4" type="ORF">SRO942_LOCUS3218</name>
</gene>
<evidence type="ECO:0000313" key="5">
    <source>
        <dbReference type="Proteomes" id="UP000663829"/>
    </source>
</evidence>
<feature type="compositionally biased region" description="Polar residues" evidence="2">
    <location>
        <begin position="138"/>
        <end position="157"/>
    </location>
</feature>
<dbReference type="Proteomes" id="UP000663829">
    <property type="component" value="Unassembled WGS sequence"/>
</dbReference>
<feature type="compositionally biased region" description="Polar residues" evidence="2">
    <location>
        <begin position="82"/>
        <end position="91"/>
    </location>
</feature>
<proteinExistence type="predicted"/>
<dbReference type="EMBL" id="CAJOBC010000386">
    <property type="protein sequence ID" value="CAF3579817.1"/>
    <property type="molecule type" value="Genomic_DNA"/>
</dbReference>
<organism evidence="3 5">
    <name type="scientific">Didymodactylos carnosus</name>
    <dbReference type="NCBI Taxonomy" id="1234261"/>
    <lineage>
        <taxon>Eukaryota</taxon>
        <taxon>Metazoa</taxon>
        <taxon>Spiralia</taxon>
        <taxon>Gnathifera</taxon>
        <taxon>Rotifera</taxon>
        <taxon>Eurotatoria</taxon>
        <taxon>Bdelloidea</taxon>
        <taxon>Philodinida</taxon>
        <taxon>Philodinidae</taxon>
        <taxon>Didymodactylos</taxon>
    </lineage>
</organism>
<dbReference type="PANTHER" id="PTHR14739:SF9">
    <property type="entry name" value="MICROTUBULE-ASSOCIATED PROTEIN 9"/>
    <property type="match status" value="1"/>
</dbReference>
<dbReference type="GO" id="GO:0000235">
    <property type="term" value="C:astral microtubule"/>
    <property type="evidence" value="ECO:0007669"/>
    <property type="project" value="TreeGrafter"/>
</dbReference>
<evidence type="ECO:0000313" key="3">
    <source>
        <dbReference type="EMBL" id="CAF0795290.1"/>
    </source>
</evidence>
<feature type="region of interest" description="Disordered" evidence="2">
    <location>
        <begin position="636"/>
        <end position="659"/>
    </location>
</feature>
<evidence type="ECO:0000256" key="2">
    <source>
        <dbReference type="SAM" id="MobiDB-lite"/>
    </source>
</evidence>
<name>A0A813SCX1_9BILA</name>
<dbReference type="GO" id="GO:0090307">
    <property type="term" value="P:mitotic spindle assembly"/>
    <property type="evidence" value="ECO:0007669"/>
    <property type="project" value="TreeGrafter"/>
</dbReference>
<accession>A0A813SCX1</accession>
<protein>
    <recommendedName>
        <fullName evidence="6">Microtubule-associated protein 9</fullName>
    </recommendedName>
</protein>
<comment type="caution">
    <text evidence="3">The sequence shown here is derived from an EMBL/GenBank/DDBJ whole genome shotgun (WGS) entry which is preliminary data.</text>
</comment>
<keyword evidence="5" id="KW-1185">Reference proteome</keyword>
<evidence type="ECO:0008006" key="6">
    <source>
        <dbReference type="Google" id="ProtNLM"/>
    </source>
</evidence>
<evidence type="ECO:0000313" key="4">
    <source>
        <dbReference type="EMBL" id="CAF3579817.1"/>
    </source>
</evidence>
<feature type="region of interest" description="Disordered" evidence="2">
    <location>
        <begin position="1"/>
        <end position="286"/>
    </location>
</feature>
<evidence type="ECO:0000256" key="1">
    <source>
        <dbReference type="SAM" id="Coils"/>
    </source>
</evidence>
<feature type="region of interest" description="Disordered" evidence="2">
    <location>
        <begin position="427"/>
        <end position="454"/>
    </location>
</feature>
<dbReference type="Proteomes" id="UP000681722">
    <property type="component" value="Unassembled WGS sequence"/>
</dbReference>
<sequence>MHRARELSSSDDENSSPLFHTQRFTKSGSATANTTTPNRSSQTKIQQRNKINEPHHNLNLEGIGDDDDDSLNDDYTKKSTQRSDSTLSGTPTPKARSFLKSNTNTEKNERPSTPSRGRDSDKKSPLHSPSYGFDADNNVFSTGMKSPRSSKGNIQQLNDDEWLRNLESNPKNRRRSPEADIFDMDRRPQIKARQQQHIADKHGSRKSSVKEQSDSDNDDVIDQASQSKRFIDSSKAQKRMSSDNLVDADNRDHDHSTKVTNWNREGSNRPSSRPGSAKTTKMQDDQIERTSICDEPENVIANSQHQEQSLQNHTNRRPSSAHQTYQSQINQSAIDNVVQANTPPSTDGLKLNDSLAKVTAPVHLPPKADHAQKRVNTGGHHRTRTIKTPSRYRDIQARIDSGRRSSTNNIDLTRSVEKALQRSMTNALKAQRPNSARASLRSTTTTTLTPSKKYSNVQPRINTNLSINFDDLDTSMKRADSSQTIVDSVYLEWLKEKTETKRREKQEYAQWEKEKLKKIDRDQIEKKLLQDAQNLEQWRQKKAEEVHQKNLEKIQFKQEEAEKRKNVQVDKITEAKTNFEAWKKNKVETSAQKLKEEQEQKAYLEKQQEEKQKKLLSANKAYEMWKEKKEQYIEQKTKTQKESKKGELKKLHENEENKFMNAQAEYEKWIRKKEQDDLTKDKRQTPVVTTPFLPGGAQKNTGQVKHNVW</sequence>
<feature type="compositionally biased region" description="Polar residues" evidence="2">
    <location>
        <begin position="15"/>
        <end position="49"/>
    </location>
</feature>
<keyword evidence="1" id="KW-0175">Coiled coil</keyword>
<feature type="region of interest" description="Disordered" evidence="2">
    <location>
        <begin position="675"/>
        <end position="709"/>
    </location>
</feature>
<dbReference type="GO" id="GO:1902412">
    <property type="term" value="P:regulation of mitotic cytokinesis"/>
    <property type="evidence" value="ECO:0007669"/>
    <property type="project" value="TreeGrafter"/>
</dbReference>
<reference evidence="3" key="1">
    <citation type="submission" date="2021-02" db="EMBL/GenBank/DDBJ databases">
        <authorList>
            <person name="Nowell W R."/>
        </authorList>
    </citation>
    <scope>NUCLEOTIDE SEQUENCE</scope>
</reference>
<feature type="compositionally biased region" description="Basic and acidic residues" evidence="2">
    <location>
        <begin position="636"/>
        <end position="658"/>
    </location>
</feature>
<feature type="compositionally biased region" description="Basic and acidic residues" evidence="2">
    <location>
        <begin position="198"/>
        <end position="213"/>
    </location>
</feature>
<feature type="compositionally biased region" description="Acidic residues" evidence="2">
    <location>
        <begin position="63"/>
        <end position="72"/>
    </location>
</feature>
<dbReference type="GO" id="GO:0008017">
    <property type="term" value="F:microtubule binding"/>
    <property type="evidence" value="ECO:0007669"/>
    <property type="project" value="TreeGrafter"/>
</dbReference>
<dbReference type="GO" id="GO:0000281">
    <property type="term" value="P:mitotic cytokinesis"/>
    <property type="evidence" value="ECO:0007669"/>
    <property type="project" value="InterPro"/>
</dbReference>
<feature type="compositionally biased region" description="Polar residues" evidence="2">
    <location>
        <begin position="258"/>
        <end position="280"/>
    </location>
</feature>
<feature type="compositionally biased region" description="Polar residues" evidence="2">
    <location>
        <begin position="698"/>
        <end position="709"/>
    </location>
</feature>
<dbReference type="InterPro" id="IPR026106">
    <property type="entry name" value="MAP9"/>
</dbReference>
<feature type="region of interest" description="Disordered" evidence="2">
    <location>
        <begin position="304"/>
        <end position="324"/>
    </location>
</feature>
<feature type="compositionally biased region" description="Basic and acidic residues" evidence="2">
    <location>
        <begin position="175"/>
        <end position="188"/>
    </location>
</feature>
<feature type="compositionally biased region" description="Basic and acidic residues" evidence="2">
    <location>
        <begin position="106"/>
        <end position="124"/>
    </location>
</feature>
<feature type="compositionally biased region" description="Low complexity" evidence="2">
    <location>
        <begin position="436"/>
        <end position="449"/>
    </location>
</feature>
<dbReference type="PANTHER" id="PTHR14739">
    <property type="entry name" value="MICROTUBULE-ASSOCIATED PROTEIN 9"/>
    <property type="match status" value="1"/>
</dbReference>
<feature type="compositionally biased region" description="Basic and acidic residues" evidence="2">
    <location>
        <begin position="248"/>
        <end position="257"/>
    </location>
</feature>
<dbReference type="EMBL" id="CAJNOQ010000386">
    <property type="protein sequence ID" value="CAF0795290.1"/>
    <property type="molecule type" value="Genomic_DNA"/>
</dbReference>
<dbReference type="AlphaFoldDB" id="A0A813SCX1"/>
<dbReference type="OrthoDB" id="10047194at2759"/>
<feature type="coiled-coil region" evidence="1">
    <location>
        <begin position="494"/>
        <end position="541"/>
    </location>
</feature>
<feature type="compositionally biased region" description="Basic and acidic residues" evidence="2">
    <location>
        <begin position="675"/>
        <end position="684"/>
    </location>
</feature>